<keyword evidence="3" id="KW-1185">Reference proteome</keyword>
<accession>A0A368HJD9</accession>
<protein>
    <submittedName>
        <fullName evidence="2">Uncharacterized protein</fullName>
    </submittedName>
</protein>
<organism evidence="2 3">
    <name type="scientific">Acidiferrobacter thiooxydans</name>
    <dbReference type="NCBI Taxonomy" id="163359"/>
    <lineage>
        <taxon>Bacteria</taxon>
        <taxon>Pseudomonadati</taxon>
        <taxon>Pseudomonadota</taxon>
        <taxon>Gammaproteobacteria</taxon>
        <taxon>Acidiferrobacterales</taxon>
        <taxon>Acidiferrobacteraceae</taxon>
        <taxon>Acidiferrobacter</taxon>
    </lineage>
</organism>
<feature type="transmembrane region" description="Helical" evidence="1">
    <location>
        <begin position="6"/>
        <end position="23"/>
    </location>
</feature>
<reference evidence="2 3" key="1">
    <citation type="submission" date="2018-02" db="EMBL/GenBank/DDBJ databases">
        <title>Insights into the biology of acidophilic members of the Acidiferrobacteraceae family derived from comparative genomic analyses.</title>
        <authorList>
            <person name="Issotta F."/>
            <person name="Thyssen C."/>
            <person name="Mena C."/>
            <person name="Moya A."/>
            <person name="Bellenberg S."/>
            <person name="Sproer C."/>
            <person name="Covarrubias P.C."/>
            <person name="Sand W."/>
            <person name="Quatrini R."/>
            <person name="Vera M."/>
        </authorList>
    </citation>
    <scope>NUCLEOTIDE SEQUENCE [LARGE SCALE GENOMIC DNA]</scope>
    <source>
        <strain evidence="3">m-1</strain>
    </source>
</reference>
<name>A0A368HJD9_9GAMM</name>
<evidence type="ECO:0000256" key="1">
    <source>
        <dbReference type="SAM" id="Phobius"/>
    </source>
</evidence>
<feature type="transmembrane region" description="Helical" evidence="1">
    <location>
        <begin position="68"/>
        <end position="89"/>
    </location>
</feature>
<feature type="transmembrane region" description="Helical" evidence="1">
    <location>
        <begin position="35"/>
        <end position="62"/>
    </location>
</feature>
<evidence type="ECO:0000313" key="2">
    <source>
        <dbReference type="EMBL" id="RCN58400.1"/>
    </source>
</evidence>
<gene>
    <name evidence="2" type="ORF">C4900_00955</name>
</gene>
<dbReference type="Proteomes" id="UP000253250">
    <property type="component" value="Unassembled WGS sequence"/>
</dbReference>
<keyword evidence="1" id="KW-1133">Transmembrane helix</keyword>
<evidence type="ECO:0000313" key="3">
    <source>
        <dbReference type="Proteomes" id="UP000253250"/>
    </source>
</evidence>
<sequence length="92" mass="10062">MERAFFLVDVVLVVTDFLAAILVRDVDVAIRVDAFFGAAFLTDAFLTDAFFVTDFLTAAFLTDAFAGALFRTAFLGAAAFFFIAIRSLLRSC</sequence>
<keyword evidence="1" id="KW-0812">Transmembrane</keyword>
<proteinExistence type="predicted"/>
<comment type="caution">
    <text evidence="2">The sequence shown here is derived from an EMBL/GenBank/DDBJ whole genome shotgun (WGS) entry which is preliminary data.</text>
</comment>
<dbReference type="EMBL" id="PSYR01000001">
    <property type="protein sequence ID" value="RCN58400.1"/>
    <property type="molecule type" value="Genomic_DNA"/>
</dbReference>
<dbReference type="AlphaFoldDB" id="A0A368HJD9"/>
<keyword evidence="1" id="KW-0472">Membrane</keyword>